<dbReference type="EMBL" id="AMGX01000005">
    <property type="protein sequence ID" value="EXJ73153.1"/>
    <property type="molecule type" value="Genomic_DNA"/>
</dbReference>
<reference evidence="2 3" key="1">
    <citation type="submission" date="2013-03" db="EMBL/GenBank/DDBJ databases">
        <title>The Genome Sequence of Cladophialophora psammophila CBS 110553.</title>
        <authorList>
            <consortium name="The Broad Institute Genomics Platform"/>
            <person name="Cuomo C."/>
            <person name="de Hoog S."/>
            <person name="Gorbushina A."/>
            <person name="Walker B."/>
            <person name="Young S.K."/>
            <person name="Zeng Q."/>
            <person name="Gargeya S."/>
            <person name="Fitzgerald M."/>
            <person name="Haas B."/>
            <person name="Abouelleil A."/>
            <person name="Allen A.W."/>
            <person name="Alvarado L."/>
            <person name="Arachchi H.M."/>
            <person name="Berlin A.M."/>
            <person name="Chapman S.B."/>
            <person name="Gainer-Dewar J."/>
            <person name="Goldberg J."/>
            <person name="Griggs A."/>
            <person name="Gujja S."/>
            <person name="Hansen M."/>
            <person name="Howarth C."/>
            <person name="Imamovic A."/>
            <person name="Ireland A."/>
            <person name="Larimer J."/>
            <person name="McCowan C."/>
            <person name="Murphy C."/>
            <person name="Pearson M."/>
            <person name="Poon T.W."/>
            <person name="Priest M."/>
            <person name="Roberts A."/>
            <person name="Saif S."/>
            <person name="Shea T."/>
            <person name="Sisk P."/>
            <person name="Sykes S."/>
            <person name="Wortman J."/>
            <person name="Nusbaum C."/>
            <person name="Birren B."/>
        </authorList>
    </citation>
    <scope>NUCLEOTIDE SEQUENCE [LARGE SCALE GENOMIC DNA]</scope>
    <source>
        <strain evidence="2 3">CBS 110553</strain>
    </source>
</reference>
<dbReference type="eggNOG" id="ENOG502SAHR">
    <property type="taxonomic scope" value="Eukaryota"/>
</dbReference>
<name>W9WYV8_9EURO</name>
<organism evidence="2 3">
    <name type="scientific">Cladophialophora psammophila CBS 110553</name>
    <dbReference type="NCBI Taxonomy" id="1182543"/>
    <lineage>
        <taxon>Eukaryota</taxon>
        <taxon>Fungi</taxon>
        <taxon>Dikarya</taxon>
        <taxon>Ascomycota</taxon>
        <taxon>Pezizomycotina</taxon>
        <taxon>Eurotiomycetes</taxon>
        <taxon>Chaetothyriomycetidae</taxon>
        <taxon>Chaetothyriales</taxon>
        <taxon>Herpotrichiellaceae</taxon>
        <taxon>Cladophialophora</taxon>
    </lineage>
</organism>
<dbReference type="RefSeq" id="XP_007743100.1">
    <property type="nucleotide sequence ID" value="XM_007744910.1"/>
</dbReference>
<dbReference type="PANTHER" id="PTHR42084">
    <property type="entry name" value="YALI0E26631P"/>
    <property type="match status" value="1"/>
</dbReference>
<evidence type="ECO:0000313" key="3">
    <source>
        <dbReference type="Proteomes" id="UP000019471"/>
    </source>
</evidence>
<dbReference type="Proteomes" id="UP000019471">
    <property type="component" value="Unassembled WGS sequence"/>
</dbReference>
<dbReference type="HOGENOM" id="CLU_022340_2_1_1"/>
<evidence type="ECO:0000256" key="1">
    <source>
        <dbReference type="SAM" id="MobiDB-lite"/>
    </source>
</evidence>
<comment type="caution">
    <text evidence="2">The sequence shown here is derived from an EMBL/GenBank/DDBJ whole genome shotgun (WGS) entry which is preliminary data.</text>
</comment>
<feature type="region of interest" description="Disordered" evidence="1">
    <location>
        <begin position="142"/>
        <end position="162"/>
    </location>
</feature>
<dbReference type="AlphaFoldDB" id="W9WYV8"/>
<sequence length="432" mass="47789">MSADLYAAFLADKAPSLEETGNTPTYATTIAPSTTAIDIQLPTPVQPTLQQKAPSPLWQRDTGVSHVLFDTEDADFEDEFGDFETARDSTNNGINIRQHDLVAQAGLISTNISDRAPLVPDLPDADNMLCEPSHRGIKLSQTSTVQNNQSGTRDAAIGAQPSWDDDWGDFEQTEPAGALQLAVEATTHASDDEWEPLDDCIPASNQQISHPNILASTESKAMSVAFQPDTQTSAFERPTNVPPPSSLLQLLSSVFDFIHKSNADHTFSKSELASKVLLVFRVSGRIASGRTLRWKRDALLAQSVRIGQSGKSGGMKLTAVNKSEATKEERDTEEMVRDWSSYVHEFNSILAQAQVTPHRMRLSSTPSLKKLEHTDPSDPSKQCVLCGLKRTERLSDIDVDVDDLFGEFWVEHWGHKDCFNFWYSYKNMLGHR</sequence>
<dbReference type="OrthoDB" id="5420391at2759"/>
<dbReference type="GeneID" id="19189027"/>
<protein>
    <submittedName>
        <fullName evidence="2">Uncharacterized protein</fullName>
    </submittedName>
</protein>
<dbReference type="STRING" id="1182543.W9WYV8"/>
<proteinExistence type="predicted"/>
<keyword evidence="3" id="KW-1185">Reference proteome</keyword>
<evidence type="ECO:0000313" key="2">
    <source>
        <dbReference type="EMBL" id="EXJ73153.1"/>
    </source>
</evidence>
<feature type="compositionally biased region" description="Polar residues" evidence="1">
    <location>
        <begin position="142"/>
        <end position="152"/>
    </location>
</feature>
<gene>
    <name evidence="2" type="ORF">A1O5_04303</name>
</gene>
<dbReference type="PANTHER" id="PTHR42084:SF1">
    <property type="entry name" value="SERINE_THREONINE-PROTEIN KINASE PPK6"/>
    <property type="match status" value="1"/>
</dbReference>
<accession>W9WYV8</accession>